<keyword evidence="2" id="KW-0472">Membrane</keyword>
<feature type="region of interest" description="Disordered" evidence="1">
    <location>
        <begin position="51"/>
        <end position="85"/>
    </location>
</feature>
<dbReference type="PANTHER" id="PTHR36796">
    <property type="entry name" value="PROTEIN KINASE SUPERFAMILY PROTEIN"/>
    <property type="match status" value="1"/>
</dbReference>
<evidence type="ECO:0000256" key="1">
    <source>
        <dbReference type="SAM" id="MobiDB-lite"/>
    </source>
</evidence>
<evidence type="ECO:0008006" key="5">
    <source>
        <dbReference type="Google" id="ProtNLM"/>
    </source>
</evidence>
<dbReference type="AlphaFoldDB" id="A0AAW1SKM8"/>
<protein>
    <recommendedName>
        <fullName evidence="5">Protein kinase domain-containing protein</fullName>
    </recommendedName>
</protein>
<evidence type="ECO:0000313" key="3">
    <source>
        <dbReference type="EMBL" id="KAK9846404.1"/>
    </source>
</evidence>
<comment type="caution">
    <text evidence="3">The sequence shown here is derived from an EMBL/GenBank/DDBJ whole genome shotgun (WGS) entry which is preliminary data.</text>
</comment>
<evidence type="ECO:0000313" key="4">
    <source>
        <dbReference type="Proteomes" id="UP001445335"/>
    </source>
</evidence>
<dbReference type="SUPFAM" id="SSF56112">
    <property type="entry name" value="Protein kinase-like (PK-like)"/>
    <property type="match status" value="1"/>
</dbReference>
<dbReference type="Proteomes" id="UP001445335">
    <property type="component" value="Unassembled WGS sequence"/>
</dbReference>
<feature type="transmembrane region" description="Helical" evidence="2">
    <location>
        <begin position="518"/>
        <end position="542"/>
    </location>
</feature>
<dbReference type="PANTHER" id="PTHR36796:SF1">
    <property type="entry name" value="PROTEIN KINASE SUPERFAMILY PROTEIN"/>
    <property type="match status" value="1"/>
</dbReference>
<keyword evidence="2" id="KW-0812">Transmembrane</keyword>
<dbReference type="InterPro" id="IPR011009">
    <property type="entry name" value="Kinase-like_dom_sf"/>
</dbReference>
<sequence>MARSRDSNAGKQRRLGTCDTVGEAAHVFASASRSLHGAATLRCTSPLESATVPAGSARAPQADPASKEPTLDLVGSPGDGACGEEPEAVDIDVLARQLSQEAERLRRSQAEASSSIDAEILLGAAAEAVRSISDDVARQLSGAEAATSEFVGWEAEALAEAGDGSFTAQEFELQQQLGRLSWVTADARENPLQAGRATAPEQAAVLAFTARYFSGLPFQPAVTVQLREFLPGAKRVACNELQVLKRLAGMPRRKWHAATAPLAGDVPVVPLLGFFWAGQSDAGAELAAAPAPADNSTLWLVYKFERLQPLSYYASAEQRGPIGGVGLFWRSDPRQDALVARCRMLRAIARGTVAALAFCHDRGVAHGALGAACFLLSTFDDRRADELVVKLDNFGFARMLGRPLHAGDAAEGPEEAAAAPLPQGHPLAALQAEDRAALGVALAQTIFCALAEGAGASCSDGLQRLLVEVFANDIAAFRRYCTNEPDWATATALLDEFGGAGWQLIGDLLFFWAGALDWFLEAIHTAVVNLCVAVCAVVFYFAEPIRKAIAAVGTSEKAGEDACKLSSAPCRRVTWEIEHYRGTHEG</sequence>
<accession>A0AAW1SKM8</accession>
<reference evidence="3 4" key="1">
    <citation type="journal article" date="2024" name="Nat. Commun.">
        <title>Phylogenomics reveals the evolutionary origins of lichenization in chlorophyte algae.</title>
        <authorList>
            <person name="Puginier C."/>
            <person name="Libourel C."/>
            <person name="Otte J."/>
            <person name="Skaloud P."/>
            <person name="Haon M."/>
            <person name="Grisel S."/>
            <person name="Petersen M."/>
            <person name="Berrin J.G."/>
            <person name="Delaux P.M."/>
            <person name="Dal Grande F."/>
            <person name="Keller J."/>
        </authorList>
    </citation>
    <scope>NUCLEOTIDE SEQUENCE [LARGE SCALE GENOMIC DNA]</scope>
    <source>
        <strain evidence="3 4">SAG 245.80</strain>
    </source>
</reference>
<dbReference type="Gene3D" id="1.10.510.10">
    <property type="entry name" value="Transferase(Phosphotransferase) domain 1"/>
    <property type="match status" value="1"/>
</dbReference>
<organism evidence="3 4">
    <name type="scientific">Elliptochloris bilobata</name>
    <dbReference type="NCBI Taxonomy" id="381761"/>
    <lineage>
        <taxon>Eukaryota</taxon>
        <taxon>Viridiplantae</taxon>
        <taxon>Chlorophyta</taxon>
        <taxon>core chlorophytes</taxon>
        <taxon>Trebouxiophyceae</taxon>
        <taxon>Trebouxiophyceae incertae sedis</taxon>
        <taxon>Elliptochloris clade</taxon>
        <taxon>Elliptochloris</taxon>
    </lineage>
</organism>
<keyword evidence="2" id="KW-1133">Transmembrane helix</keyword>
<keyword evidence="4" id="KW-1185">Reference proteome</keyword>
<gene>
    <name evidence="3" type="ORF">WJX81_003137</name>
</gene>
<name>A0AAW1SKM8_9CHLO</name>
<proteinExistence type="predicted"/>
<dbReference type="EMBL" id="JALJOU010000001">
    <property type="protein sequence ID" value="KAK9846404.1"/>
    <property type="molecule type" value="Genomic_DNA"/>
</dbReference>
<evidence type="ECO:0000256" key="2">
    <source>
        <dbReference type="SAM" id="Phobius"/>
    </source>
</evidence>
<dbReference type="GO" id="GO:0009507">
    <property type="term" value="C:chloroplast"/>
    <property type="evidence" value="ECO:0007669"/>
    <property type="project" value="TreeGrafter"/>
</dbReference>